<sequence length="49" mass="5173">MFAPCPNRACHDLVHCCSAPPSAYTYSPLPPLPPFLPSFTVPSPSPSSS</sequence>
<protein>
    <submittedName>
        <fullName evidence="1">(wild Malaysian banana) hypothetical protein</fullName>
    </submittedName>
</protein>
<proteinExistence type="predicted"/>
<dbReference type="EMBL" id="HG996467">
    <property type="protein sequence ID" value="CAG1860605.1"/>
    <property type="molecule type" value="Genomic_DNA"/>
</dbReference>
<accession>A0A8D7FLY1</accession>
<name>A0A8D7FLY1_MUSAM</name>
<gene>
    <name evidence="1" type="ORF">GSMUA_54990.1</name>
</gene>
<reference evidence="1" key="1">
    <citation type="submission" date="2021-03" db="EMBL/GenBank/DDBJ databases">
        <authorList>
            <consortium name="Genoscope - CEA"/>
            <person name="William W."/>
        </authorList>
    </citation>
    <scope>NUCLEOTIDE SEQUENCE</scope>
    <source>
        <strain evidence="1">Doubled-haploid Pahang</strain>
    </source>
</reference>
<dbReference type="AlphaFoldDB" id="A0A8D7FLY1"/>
<organism evidence="1">
    <name type="scientific">Musa acuminata subsp. malaccensis</name>
    <name type="common">Wild banana</name>
    <name type="synonym">Musa malaccensis</name>
    <dbReference type="NCBI Taxonomy" id="214687"/>
    <lineage>
        <taxon>Eukaryota</taxon>
        <taxon>Viridiplantae</taxon>
        <taxon>Streptophyta</taxon>
        <taxon>Embryophyta</taxon>
        <taxon>Tracheophyta</taxon>
        <taxon>Spermatophyta</taxon>
        <taxon>Magnoliopsida</taxon>
        <taxon>Liliopsida</taxon>
        <taxon>Zingiberales</taxon>
        <taxon>Musaceae</taxon>
        <taxon>Musa</taxon>
    </lineage>
</organism>
<feature type="non-terminal residue" evidence="1">
    <location>
        <position position="49"/>
    </location>
</feature>
<evidence type="ECO:0000313" key="1">
    <source>
        <dbReference type="EMBL" id="CAG1860605.1"/>
    </source>
</evidence>